<evidence type="ECO:0000256" key="1">
    <source>
        <dbReference type="SAM" id="SignalP"/>
    </source>
</evidence>
<keyword evidence="1" id="KW-0732">Signal</keyword>
<name>A0A1C2DGY9_9PSED</name>
<sequence>MRYWIGCMLLAASAAAWADEAQMKQWAKMDRCSNAASVVVSIIEETSDTFKQALALQGAIKGLRSNSKLGDATPTPTEVSGSYNIALRISAGMPRPFGKRDHDWLIAQSASACSLWIPDAKPE</sequence>
<evidence type="ECO:0000313" key="3">
    <source>
        <dbReference type="Proteomes" id="UP000095143"/>
    </source>
</evidence>
<feature type="chain" id="PRO_5008659316" evidence="1">
    <location>
        <begin position="19"/>
        <end position="123"/>
    </location>
</feature>
<dbReference type="EMBL" id="MDEN01000068">
    <property type="protein sequence ID" value="OCX14028.1"/>
    <property type="molecule type" value="Genomic_DNA"/>
</dbReference>
<proteinExistence type="predicted"/>
<comment type="caution">
    <text evidence="2">The sequence shown here is derived from an EMBL/GenBank/DDBJ whole genome shotgun (WGS) entry which is preliminary data.</text>
</comment>
<evidence type="ECO:0000313" key="2">
    <source>
        <dbReference type="EMBL" id="OCX14028.1"/>
    </source>
</evidence>
<gene>
    <name evidence="2" type="ORF">BBI10_20950</name>
</gene>
<feature type="signal peptide" evidence="1">
    <location>
        <begin position="1"/>
        <end position="18"/>
    </location>
</feature>
<organism evidence="2 3">
    <name type="scientific">Pseudomonas graminis</name>
    <dbReference type="NCBI Taxonomy" id="158627"/>
    <lineage>
        <taxon>Bacteria</taxon>
        <taxon>Pseudomonadati</taxon>
        <taxon>Pseudomonadota</taxon>
        <taxon>Gammaproteobacteria</taxon>
        <taxon>Pseudomonadales</taxon>
        <taxon>Pseudomonadaceae</taxon>
        <taxon>Pseudomonas</taxon>
    </lineage>
</organism>
<dbReference type="AlphaFoldDB" id="A0A1C2DGY9"/>
<dbReference type="RefSeq" id="WP_065991535.1">
    <property type="nucleotide sequence ID" value="NZ_MDEN01000068.1"/>
</dbReference>
<dbReference type="Proteomes" id="UP000095143">
    <property type="component" value="Unassembled WGS sequence"/>
</dbReference>
<reference evidence="2 3" key="1">
    <citation type="submission" date="2016-08" db="EMBL/GenBank/DDBJ databases">
        <title>Whole genome sequence of Pseudomonas graminis strain UASWS1507, a potential biological control agent for agriculture.</title>
        <authorList>
            <person name="Crovadore J."/>
            <person name="Calmin G."/>
            <person name="Chablais R."/>
            <person name="Cochard B."/>
            <person name="Lefort F."/>
        </authorList>
    </citation>
    <scope>NUCLEOTIDE SEQUENCE [LARGE SCALE GENOMIC DNA]</scope>
    <source>
        <strain evidence="2 3">UASWS1507</strain>
    </source>
</reference>
<accession>A0A1C2DGY9</accession>
<protein>
    <submittedName>
        <fullName evidence="2">Uncharacterized protein</fullName>
    </submittedName>
</protein>